<dbReference type="EMBL" id="DF968182">
    <property type="protein sequence ID" value="GAP42347.1"/>
    <property type="molecule type" value="Genomic_DNA"/>
</dbReference>
<dbReference type="AlphaFoldDB" id="A0A0S7BUU9"/>
<evidence type="ECO:0000313" key="3">
    <source>
        <dbReference type="Proteomes" id="UP000053091"/>
    </source>
</evidence>
<dbReference type="InterPro" id="IPR036291">
    <property type="entry name" value="NAD(P)-bd_dom_sf"/>
</dbReference>
<dbReference type="PATRIC" id="fig|1678841.3.peg.547"/>
<evidence type="ECO:0000259" key="1">
    <source>
        <dbReference type="Pfam" id="PF16363"/>
    </source>
</evidence>
<evidence type="ECO:0000313" key="2">
    <source>
        <dbReference type="EMBL" id="GAP42347.1"/>
    </source>
</evidence>
<dbReference type="OrthoDB" id="9779041at2"/>
<accession>A0A0S7BUU9</accession>
<dbReference type="Gene3D" id="3.40.50.720">
    <property type="entry name" value="NAD(P)-binding Rossmann-like Domain"/>
    <property type="match status" value="1"/>
</dbReference>
<feature type="domain" description="NAD(P)-binding" evidence="1">
    <location>
        <begin position="16"/>
        <end position="324"/>
    </location>
</feature>
<organism evidence="2">
    <name type="scientific">Lentimicrobium saccharophilum</name>
    <dbReference type="NCBI Taxonomy" id="1678841"/>
    <lineage>
        <taxon>Bacteria</taxon>
        <taxon>Pseudomonadati</taxon>
        <taxon>Bacteroidota</taxon>
        <taxon>Bacteroidia</taxon>
        <taxon>Bacteroidales</taxon>
        <taxon>Lentimicrobiaceae</taxon>
        <taxon>Lentimicrobium</taxon>
    </lineage>
</organism>
<dbReference type="InterPro" id="IPR013445">
    <property type="entry name" value="CDP_4_6_deHydtase"/>
</dbReference>
<keyword evidence="3" id="KW-1185">Reference proteome</keyword>
<proteinExistence type="predicted"/>
<dbReference type="RefSeq" id="WP_062037938.1">
    <property type="nucleotide sequence ID" value="NZ_DF968182.1"/>
</dbReference>
<protein>
    <submittedName>
        <fullName evidence="2">CDP-glucose 4,6-dehydratase</fullName>
    </submittedName>
</protein>
<dbReference type="Pfam" id="PF16363">
    <property type="entry name" value="GDP_Man_Dehyd"/>
    <property type="match status" value="1"/>
</dbReference>
<name>A0A0S7BUU9_9BACT</name>
<dbReference type="STRING" id="1678841.TBC1_11476"/>
<dbReference type="SUPFAM" id="SSF51735">
    <property type="entry name" value="NAD(P)-binding Rossmann-fold domains"/>
    <property type="match status" value="1"/>
</dbReference>
<sequence>MEIDHWPNIYKGKKVLITGHTGFKGAWLSIWLHLLGADVVGIALEPRSEKDVFVLSGIGKRIRDYRVDIRDLEKVYEVVENEKPEMLFHLAAQPIVLESYTRPVYTFETNVLGTVNLLEVMRRSKSLRTGVFITTDKCYENREQDYAYKETDPMGGHDPYSASKGAAELVISSYRNSFFTTPEKKVASARAGNVIGGGDWTPYRLMVDIVKAIEQEKAIEVRNPDATRPWQHVLEPLGGYLLLGAMLEEGKEFDEAWNFGPHAQNTITVKELLELTIREFGKGQWIDRSSGEKLHEAKLLALDITKAKLRLGWNPVLNIRDTIRLAAAWYMNYQTADVFEMCKQQITDYTERWKSVKES</sequence>
<dbReference type="NCBIfam" id="TIGR02622">
    <property type="entry name" value="CDP_4_6_dhtase"/>
    <property type="match status" value="1"/>
</dbReference>
<reference evidence="2" key="1">
    <citation type="journal article" date="2015" name="Genome Announc.">
        <title>Draft Genome Sequence of Bacteroidales Strain TBC1, a Novel Isolate from a Methanogenic Wastewater Treatment System.</title>
        <authorList>
            <person name="Tourlousse D.M."/>
            <person name="Matsuura N."/>
            <person name="Sun L."/>
            <person name="Toyonaga M."/>
            <person name="Kuroda K."/>
            <person name="Ohashi A."/>
            <person name="Cruz R."/>
            <person name="Yamaguchi T."/>
            <person name="Sekiguchi Y."/>
        </authorList>
    </citation>
    <scope>NUCLEOTIDE SEQUENCE [LARGE SCALE GENOMIC DNA]</scope>
    <source>
        <strain evidence="2">TBC1</strain>
    </source>
</reference>
<dbReference type="Proteomes" id="UP000053091">
    <property type="component" value="Unassembled WGS sequence"/>
</dbReference>
<dbReference type="Gene3D" id="3.90.25.10">
    <property type="entry name" value="UDP-galactose 4-epimerase, domain 1"/>
    <property type="match status" value="1"/>
</dbReference>
<gene>
    <name evidence="2" type="ORF">TBC1_11476</name>
</gene>
<dbReference type="InterPro" id="IPR016040">
    <property type="entry name" value="NAD(P)-bd_dom"/>
</dbReference>
<dbReference type="PANTHER" id="PTHR43000">
    <property type="entry name" value="DTDP-D-GLUCOSE 4,6-DEHYDRATASE-RELATED"/>
    <property type="match status" value="1"/>
</dbReference>